<accession>A0A7J6W8G1</accession>
<dbReference type="InterPro" id="IPR043145">
    <property type="entry name" value="Znf_ZZ_sf"/>
</dbReference>
<evidence type="ECO:0000313" key="7">
    <source>
        <dbReference type="Proteomes" id="UP000554482"/>
    </source>
</evidence>
<dbReference type="AlphaFoldDB" id="A0A7J6W8G1"/>
<dbReference type="Gene3D" id="3.30.60.90">
    <property type="match status" value="1"/>
</dbReference>
<keyword evidence="7" id="KW-1185">Reference proteome</keyword>
<proteinExistence type="predicted"/>
<dbReference type="Proteomes" id="UP000554482">
    <property type="component" value="Unassembled WGS sequence"/>
</dbReference>
<evidence type="ECO:0000256" key="2">
    <source>
        <dbReference type="ARBA" id="ARBA00022771"/>
    </source>
</evidence>
<keyword evidence="3" id="KW-0862">Zinc</keyword>
<dbReference type="Gene3D" id="1.10.238.10">
    <property type="entry name" value="EF-hand"/>
    <property type="match status" value="1"/>
</dbReference>
<evidence type="ECO:0000256" key="4">
    <source>
        <dbReference type="ARBA" id="ARBA00022837"/>
    </source>
</evidence>
<reference evidence="6 7" key="1">
    <citation type="submission" date="2020-06" db="EMBL/GenBank/DDBJ databases">
        <title>Transcriptomic and genomic resources for Thalictrum thalictroides and T. hernandezii: Facilitating candidate gene discovery in an emerging model plant lineage.</title>
        <authorList>
            <person name="Arias T."/>
            <person name="Riano-Pachon D.M."/>
            <person name="Di Stilio V.S."/>
        </authorList>
    </citation>
    <scope>NUCLEOTIDE SEQUENCE [LARGE SCALE GENOMIC DNA]</scope>
    <source>
        <strain evidence="7">cv. WT478/WT964</strain>
        <tissue evidence="6">Leaves</tissue>
    </source>
</reference>
<keyword evidence="4" id="KW-0106">Calcium</keyword>
<comment type="caution">
    <text evidence="6">The sequence shown here is derived from an EMBL/GenBank/DDBJ whole genome shotgun (WGS) entry which is preliminary data.</text>
</comment>
<name>A0A7J6W8G1_THATH</name>
<protein>
    <submittedName>
        <fullName evidence="6">Calcium-binding ef-hand family protein</fullName>
    </submittedName>
</protein>
<evidence type="ECO:0000256" key="1">
    <source>
        <dbReference type="ARBA" id="ARBA00022723"/>
    </source>
</evidence>
<dbReference type="PROSITE" id="PS00018">
    <property type="entry name" value="EF_HAND_1"/>
    <property type="match status" value="2"/>
</dbReference>
<dbReference type="PROSITE" id="PS50222">
    <property type="entry name" value="EF_HAND_2"/>
    <property type="match status" value="2"/>
</dbReference>
<dbReference type="GO" id="GO:0008270">
    <property type="term" value="F:zinc ion binding"/>
    <property type="evidence" value="ECO:0007669"/>
    <property type="project" value="UniProtKB-KW"/>
</dbReference>
<evidence type="ECO:0000259" key="5">
    <source>
        <dbReference type="PROSITE" id="PS50222"/>
    </source>
</evidence>
<feature type="domain" description="EF-hand" evidence="5">
    <location>
        <begin position="18"/>
        <end position="53"/>
    </location>
</feature>
<evidence type="ECO:0000313" key="6">
    <source>
        <dbReference type="EMBL" id="KAF5193664.1"/>
    </source>
</evidence>
<organism evidence="6 7">
    <name type="scientific">Thalictrum thalictroides</name>
    <name type="common">Rue-anemone</name>
    <name type="synonym">Anemone thalictroides</name>
    <dbReference type="NCBI Taxonomy" id="46969"/>
    <lineage>
        <taxon>Eukaryota</taxon>
        <taxon>Viridiplantae</taxon>
        <taxon>Streptophyta</taxon>
        <taxon>Embryophyta</taxon>
        <taxon>Tracheophyta</taxon>
        <taxon>Spermatophyta</taxon>
        <taxon>Magnoliopsida</taxon>
        <taxon>Ranunculales</taxon>
        <taxon>Ranunculaceae</taxon>
        <taxon>Thalictroideae</taxon>
        <taxon>Thalictrum</taxon>
    </lineage>
</organism>
<dbReference type="SUPFAM" id="SSF57850">
    <property type="entry name" value="RING/U-box"/>
    <property type="match status" value="1"/>
</dbReference>
<dbReference type="InterPro" id="IPR011992">
    <property type="entry name" value="EF-hand-dom_pair"/>
</dbReference>
<evidence type="ECO:0000256" key="3">
    <source>
        <dbReference type="ARBA" id="ARBA00022833"/>
    </source>
</evidence>
<dbReference type="Pfam" id="PF13202">
    <property type="entry name" value="EF-hand_5"/>
    <property type="match status" value="2"/>
</dbReference>
<dbReference type="InterPro" id="IPR002048">
    <property type="entry name" value="EF_hand_dom"/>
</dbReference>
<dbReference type="SMART" id="SM00054">
    <property type="entry name" value="EFh"/>
    <property type="match status" value="2"/>
</dbReference>
<dbReference type="SUPFAM" id="SSF47473">
    <property type="entry name" value="EF-hand"/>
    <property type="match status" value="1"/>
</dbReference>
<keyword evidence="2" id="KW-0863">Zinc-finger</keyword>
<keyword evidence="1" id="KW-0479">Metal-binding</keyword>
<dbReference type="InterPro" id="IPR018247">
    <property type="entry name" value="EF_Hand_1_Ca_BS"/>
</dbReference>
<dbReference type="CDD" id="cd00051">
    <property type="entry name" value="EFh"/>
    <property type="match status" value="1"/>
</dbReference>
<dbReference type="GO" id="GO:0005509">
    <property type="term" value="F:calcium ion binding"/>
    <property type="evidence" value="ECO:0007669"/>
    <property type="project" value="InterPro"/>
</dbReference>
<dbReference type="EMBL" id="JABWDY010019758">
    <property type="protein sequence ID" value="KAF5193664.1"/>
    <property type="molecule type" value="Genomic_DNA"/>
</dbReference>
<sequence length="189" mass="22081">MEDIREVALVYYANSSDETKEIANNFFKSMDADGNGKISMNEFEEFVKKKWRRFKPELFAELDKNGDGFLDFEEVIVFYYMAKMRNTFCDGCCGQHLKNLYFTCVQCFQKKSSNQTYDLCFTCYQTKQFTHEHKVFLDNYAMLNFMWSDLKKKKAEPDDHKAITTIGEGIGVVGDIVQLAFNAQQCRIL</sequence>
<gene>
    <name evidence="6" type="ORF">FRX31_016741</name>
</gene>
<feature type="domain" description="EF-hand" evidence="5">
    <location>
        <begin position="57"/>
        <end position="85"/>
    </location>
</feature>
<dbReference type="OrthoDB" id="8785703at2759"/>